<evidence type="ECO:0000256" key="4">
    <source>
        <dbReference type="ARBA" id="ARBA00025742"/>
    </source>
</evidence>
<evidence type="ECO:0000259" key="5">
    <source>
        <dbReference type="Pfam" id="PF00149"/>
    </source>
</evidence>
<keyword evidence="7" id="KW-1185">Reference proteome</keyword>
<keyword evidence="3" id="KW-0408">Iron</keyword>
<dbReference type="AlphaFoldDB" id="A0A7X5RLI9"/>
<dbReference type="RefSeq" id="WP_163085270.1">
    <property type="nucleotide sequence ID" value="NZ_JAAAWN010000011.1"/>
</dbReference>
<dbReference type="SUPFAM" id="SSF56300">
    <property type="entry name" value="Metallo-dependent phosphatases"/>
    <property type="match status" value="1"/>
</dbReference>
<name>A0A7X5RLI9_9ALTE</name>
<dbReference type="GO" id="GO:0046872">
    <property type="term" value="F:metal ion binding"/>
    <property type="evidence" value="ECO:0007669"/>
    <property type="project" value="UniProtKB-KW"/>
</dbReference>
<keyword evidence="2" id="KW-0378">Hydrolase</keyword>
<feature type="domain" description="Calcineurin-like phosphoesterase" evidence="5">
    <location>
        <begin position="3"/>
        <end position="213"/>
    </location>
</feature>
<evidence type="ECO:0000256" key="2">
    <source>
        <dbReference type="ARBA" id="ARBA00022801"/>
    </source>
</evidence>
<dbReference type="Proteomes" id="UP000470213">
    <property type="component" value="Unassembled WGS sequence"/>
</dbReference>
<dbReference type="Gene3D" id="3.60.21.10">
    <property type="match status" value="1"/>
</dbReference>
<comment type="caution">
    <text evidence="6">The sequence shown here is derived from an EMBL/GenBank/DDBJ whole genome shotgun (WGS) entry which is preliminary data.</text>
</comment>
<dbReference type="PANTHER" id="PTHR42988:SF2">
    <property type="entry name" value="CYCLIC NUCLEOTIDE PHOSPHODIESTERASE CBUA0032-RELATED"/>
    <property type="match status" value="1"/>
</dbReference>
<dbReference type="PANTHER" id="PTHR42988">
    <property type="entry name" value="PHOSPHOHYDROLASE"/>
    <property type="match status" value="1"/>
</dbReference>
<dbReference type="GO" id="GO:0016787">
    <property type="term" value="F:hydrolase activity"/>
    <property type="evidence" value="ECO:0007669"/>
    <property type="project" value="UniProtKB-KW"/>
</dbReference>
<evidence type="ECO:0000256" key="1">
    <source>
        <dbReference type="ARBA" id="ARBA00022723"/>
    </source>
</evidence>
<accession>A0A7X5RLI9</accession>
<dbReference type="InterPro" id="IPR050884">
    <property type="entry name" value="CNP_phosphodiesterase-III"/>
</dbReference>
<dbReference type="EMBL" id="JAAAWN010000011">
    <property type="protein sequence ID" value="NDV91500.1"/>
    <property type="molecule type" value="Genomic_DNA"/>
</dbReference>
<evidence type="ECO:0000256" key="3">
    <source>
        <dbReference type="ARBA" id="ARBA00023004"/>
    </source>
</evidence>
<dbReference type="Pfam" id="PF00149">
    <property type="entry name" value="Metallophos"/>
    <property type="match status" value="1"/>
</dbReference>
<comment type="similarity">
    <text evidence="4">Belongs to the cyclic nucleotide phosphodiesterase class-III family.</text>
</comment>
<evidence type="ECO:0000313" key="6">
    <source>
        <dbReference type="EMBL" id="NDV91500.1"/>
    </source>
</evidence>
<reference evidence="6 7" key="1">
    <citation type="submission" date="2020-01" db="EMBL/GenBank/DDBJ databases">
        <authorList>
            <person name="Chen J."/>
            <person name="Zhu S."/>
            <person name="Yang J."/>
        </authorList>
    </citation>
    <scope>NUCLEOTIDE SEQUENCE [LARGE SCALE GENOMIC DNA]</scope>
    <source>
        <strain evidence="6 7">345S023</strain>
    </source>
</reference>
<proteinExistence type="inferred from homology"/>
<dbReference type="InterPro" id="IPR004843">
    <property type="entry name" value="Calcineurin-like_PHP"/>
</dbReference>
<keyword evidence="1" id="KW-0479">Metal-binding</keyword>
<dbReference type="InterPro" id="IPR029052">
    <property type="entry name" value="Metallo-depent_PP-like"/>
</dbReference>
<evidence type="ECO:0000313" key="7">
    <source>
        <dbReference type="Proteomes" id="UP000470213"/>
    </source>
</evidence>
<protein>
    <submittedName>
        <fullName evidence="6">3',5'-cyclic-nucleotide phosphodiesterase</fullName>
    </submittedName>
</protein>
<sequence length="268" mass="30395">MKRLLHITDCHLFADPDRTGYGDIKPYYSLARILSRVFNLCENEPQTEAYDGSAQPTTHAPGHIDGVIVTGDISGDDSKQSYLHFRQLIARYVSVPLWVIPGNHDNNPYFSQLLGDLWLQAGTRQVFGQWCLHGLDTRTTGTQGIIDNDQLLSVSNAIAQQESRHHLLCIHHHVYPTGSWMDTHNLRNPERLINWLKHQREVKALIHGHVHTPLRQFVDATKIPIFGAPSTSWQWQMSVDFSVSTLSPGYQILTLHPTGNLSVEIERI</sequence>
<gene>
    <name evidence="6" type="ORF">GTH32_09930</name>
</gene>
<organism evidence="6 7">
    <name type="scientific">Alteromonas profundi</name>
    <dbReference type="NCBI Taxonomy" id="2696062"/>
    <lineage>
        <taxon>Bacteria</taxon>
        <taxon>Pseudomonadati</taxon>
        <taxon>Pseudomonadota</taxon>
        <taxon>Gammaproteobacteria</taxon>
        <taxon>Alteromonadales</taxon>
        <taxon>Alteromonadaceae</taxon>
        <taxon>Alteromonas/Salinimonas group</taxon>
        <taxon>Alteromonas</taxon>
    </lineage>
</organism>